<reference evidence="1" key="1">
    <citation type="submission" date="2020-02" db="EMBL/GenBank/DDBJ databases">
        <authorList>
            <person name="Meier V. D."/>
        </authorList>
    </citation>
    <scope>NUCLEOTIDE SEQUENCE</scope>
    <source>
        <strain evidence="1">AVDCRST_MAG93</strain>
    </source>
</reference>
<proteinExistence type="predicted"/>
<protein>
    <submittedName>
        <fullName evidence="1">Uncharacterized protein</fullName>
    </submittedName>
</protein>
<organism evidence="1">
    <name type="scientific">uncultured Chloroflexia bacterium</name>
    <dbReference type="NCBI Taxonomy" id="1672391"/>
    <lineage>
        <taxon>Bacteria</taxon>
        <taxon>Bacillati</taxon>
        <taxon>Chloroflexota</taxon>
        <taxon>Chloroflexia</taxon>
        <taxon>environmental samples</taxon>
    </lineage>
</organism>
<sequence>MPGTAGVLNRLAGLRVPVYRVRLGDALDVALREPEVAVARR</sequence>
<accession>A0A6J4IL31</accession>
<evidence type="ECO:0000313" key="1">
    <source>
        <dbReference type="EMBL" id="CAA9253237.1"/>
    </source>
</evidence>
<name>A0A6J4IL31_9CHLR</name>
<gene>
    <name evidence="1" type="ORF">AVDCRST_MAG93-1850</name>
</gene>
<dbReference type="AlphaFoldDB" id="A0A6J4IL31"/>
<dbReference type="EMBL" id="CADCTR010000628">
    <property type="protein sequence ID" value="CAA9253237.1"/>
    <property type="molecule type" value="Genomic_DNA"/>
</dbReference>